<dbReference type="InterPro" id="IPR051478">
    <property type="entry name" value="Beta-lactamase-like_AB/R"/>
</dbReference>
<feature type="signal peptide" evidence="1">
    <location>
        <begin position="1"/>
        <end position="18"/>
    </location>
</feature>
<comment type="caution">
    <text evidence="4">The sequence shown here is derived from an EMBL/GenBank/DDBJ whole genome shotgun (WGS) entry which is preliminary data.</text>
</comment>
<feature type="chain" id="PRO_5043877565" evidence="1">
    <location>
        <begin position="19"/>
        <end position="617"/>
    </location>
</feature>
<dbReference type="Pfam" id="PF26335">
    <property type="entry name" value="ARB_00930_C"/>
    <property type="match status" value="1"/>
</dbReference>
<dbReference type="Proteomes" id="UP001321760">
    <property type="component" value="Unassembled WGS sequence"/>
</dbReference>
<dbReference type="PANTHER" id="PTHR22935:SF97">
    <property type="entry name" value="BETA-LACTAMASE-RELATED DOMAIN-CONTAINING PROTEIN"/>
    <property type="match status" value="1"/>
</dbReference>
<sequence length="617" mass="68129">MWNVVGLIAVASLPLTWAKFNCPLYGPIWPRPKNLLQDPGIHYAVSVLDDIFPKYIDHANNTGSEWFSYSVEVFSGTEDKPLWSHYWTAPSLATSNNTGVKKITGDTVYRIGSISKIHTVLTFLASVGDGIWNDPITKYLPEIADFAKEGVKSNIFDIDWESITVGSLASQTSGLMRDYSILGELSYQLPLDNLYKIGFPPVPAREYPPCGHYPACTRMELLEGINNLPPSFAPFTTPTYSDLGFTLLSHIAERITGRDFKDLMREKVLDPLNLKHTFMSKPDDSFGVIPGNRNRSTWDGDLGEEWPTGNMYTSSSDMSTLGRAILRSTLIKPAMTKRWLKPVSFSSDPKAMVGIPWGVRRIELVEDQPYQFIHTYNKAGSIGAYYTLLALLPELDIGYSILVAGTPPGSLTMDIAEALTSVMIPTLTYVAKTQANATYGGTYTYTGPLTTASNTTASYNSTTGHLRRRQSSSPFGNATATRLNSTLTVTLDDKPGMGVYNWFSNGTDMSYIATAINSNLSAEFFDRMQPSVRLYPTGLEDELENGGKKVAFKAVFEDLSLPEKNKTYVSDCATWVGVTAAVYGKRPLDLFIFEMDKGGKVVGVENAALRLPMEKVR</sequence>
<feature type="domain" description="Beta-lactamase-related" evidence="2">
    <location>
        <begin position="97"/>
        <end position="410"/>
    </location>
</feature>
<protein>
    <submittedName>
        <fullName evidence="4">Beta-lactamase-like protein 2</fullName>
    </submittedName>
</protein>
<proteinExistence type="predicted"/>
<dbReference type="Pfam" id="PF00144">
    <property type="entry name" value="Beta-lactamase"/>
    <property type="match status" value="1"/>
</dbReference>
<evidence type="ECO:0000313" key="5">
    <source>
        <dbReference type="Proteomes" id="UP001321760"/>
    </source>
</evidence>
<dbReference type="Gene3D" id="3.40.710.10">
    <property type="entry name" value="DD-peptidase/beta-lactamase superfamily"/>
    <property type="match status" value="1"/>
</dbReference>
<evidence type="ECO:0000256" key="1">
    <source>
        <dbReference type="SAM" id="SignalP"/>
    </source>
</evidence>
<evidence type="ECO:0000259" key="2">
    <source>
        <dbReference type="Pfam" id="PF00144"/>
    </source>
</evidence>
<keyword evidence="5" id="KW-1185">Reference proteome</keyword>
<dbReference type="AlphaFoldDB" id="A0AAV9GQ29"/>
<accession>A0AAV9GQ29</accession>
<dbReference type="InterPro" id="IPR058664">
    <property type="entry name" value="ARB_00930-like_C"/>
</dbReference>
<evidence type="ECO:0000313" key="4">
    <source>
        <dbReference type="EMBL" id="KAK4450302.1"/>
    </source>
</evidence>
<reference evidence="4" key="2">
    <citation type="submission" date="2023-05" db="EMBL/GenBank/DDBJ databases">
        <authorList>
            <consortium name="Lawrence Berkeley National Laboratory"/>
            <person name="Steindorff A."/>
            <person name="Hensen N."/>
            <person name="Bonometti L."/>
            <person name="Westerberg I."/>
            <person name="Brannstrom I.O."/>
            <person name="Guillou S."/>
            <person name="Cros-Aarteil S."/>
            <person name="Calhoun S."/>
            <person name="Haridas S."/>
            <person name="Kuo A."/>
            <person name="Mondo S."/>
            <person name="Pangilinan J."/>
            <person name="Riley R."/>
            <person name="Labutti K."/>
            <person name="Andreopoulos B."/>
            <person name="Lipzen A."/>
            <person name="Chen C."/>
            <person name="Yanf M."/>
            <person name="Daum C."/>
            <person name="Ng V."/>
            <person name="Clum A."/>
            <person name="Ohm R."/>
            <person name="Martin F."/>
            <person name="Silar P."/>
            <person name="Natvig D."/>
            <person name="Lalanne C."/>
            <person name="Gautier V."/>
            <person name="Ament-Velasquez S.L."/>
            <person name="Kruys A."/>
            <person name="Hutchinson M.I."/>
            <person name="Powell A.J."/>
            <person name="Barry K."/>
            <person name="Miller A.N."/>
            <person name="Grigoriev I.V."/>
            <person name="Debuchy R."/>
            <person name="Gladieux P."/>
            <person name="Thoren M.H."/>
            <person name="Johannesson H."/>
        </authorList>
    </citation>
    <scope>NUCLEOTIDE SEQUENCE</scope>
    <source>
        <strain evidence="4">PSN243</strain>
    </source>
</reference>
<dbReference type="PANTHER" id="PTHR22935">
    <property type="entry name" value="PENICILLIN-BINDING PROTEIN"/>
    <property type="match status" value="1"/>
</dbReference>
<evidence type="ECO:0000259" key="3">
    <source>
        <dbReference type="Pfam" id="PF26335"/>
    </source>
</evidence>
<reference evidence="4" key="1">
    <citation type="journal article" date="2023" name="Mol. Phylogenet. Evol.">
        <title>Genome-scale phylogeny and comparative genomics of the fungal order Sordariales.</title>
        <authorList>
            <person name="Hensen N."/>
            <person name="Bonometti L."/>
            <person name="Westerberg I."/>
            <person name="Brannstrom I.O."/>
            <person name="Guillou S."/>
            <person name="Cros-Aarteil S."/>
            <person name="Calhoun S."/>
            <person name="Haridas S."/>
            <person name="Kuo A."/>
            <person name="Mondo S."/>
            <person name="Pangilinan J."/>
            <person name="Riley R."/>
            <person name="LaButti K."/>
            <person name="Andreopoulos B."/>
            <person name="Lipzen A."/>
            <person name="Chen C."/>
            <person name="Yan M."/>
            <person name="Daum C."/>
            <person name="Ng V."/>
            <person name="Clum A."/>
            <person name="Steindorff A."/>
            <person name="Ohm R.A."/>
            <person name="Martin F."/>
            <person name="Silar P."/>
            <person name="Natvig D.O."/>
            <person name="Lalanne C."/>
            <person name="Gautier V."/>
            <person name="Ament-Velasquez S.L."/>
            <person name="Kruys A."/>
            <person name="Hutchinson M.I."/>
            <person name="Powell A.J."/>
            <person name="Barry K."/>
            <person name="Miller A.N."/>
            <person name="Grigoriev I.V."/>
            <person name="Debuchy R."/>
            <person name="Gladieux P."/>
            <person name="Hiltunen Thoren M."/>
            <person name="Johannesson H."/>
        </authorList>
    </citation>
    <scope>NUCLEOTIDE SEQUENCE</scope>
    <source>
        <strain evidence="4">PSN243</strain>
    </source>
</reference>
<dbReference type="EMBL" id="MU865933">
    <property type="protein sequence ID" value="KAK4450302.1"/>
    <property type="molecule type" value="Genomic_DNA"/>
</dbReference>
<name>A0AAV9GQ29_9PEZI</name>
<dbReference type="InterPro" id="IPR001466">
    <property type="entry name" value="Beta-lactam-related"/>
</dbReference>
<feature type="domain" description="Beta-lactamase-like ARB-00930-like C-terminal" evidence="3">
    <location>
        <begin position="479"/>
        <end position="616"/>
    </location>
</feature>
<dbReference type="SUPFAM" id="SSF56601">
    <property type="entry name" value="beta-lactamase/transpeptidase-like"/>
    <property type="match status" value="1"/>
</dbReference>
<dbReference type="InterPro" id="IPR012338">
    <property type="entry name" value="Beta-lactam/transpept-like"/>
</dbReference>
<keyword evidence="1" id="KW-0732">Signal</keyword>
<organism evidence="4 5">
    <name type="scientific">Podospora aff. communis PSN243</name>
    <dbReference type="NCBI Taxonomy" id="3040156"/>
    <lineage>
        <taxon>Eukaryota</taxon>
        <taxon>Fungi</taxon>
        <taxon>Dikarya</taxon>
        <taxon>Ascomycota</taxon>
        <taxon>Pezizomycotina</taxon>
        <taxon>Sordariomycetes</taxon>
        <taxon>Sordariomycetidae</taxon>
        <taxon>Sordariales</taxon>
        <taxon>Podosporaceae</taxon>
        <taxon>Podospora</taxon>
    </lineage>
</organism>
<gene>
    <name evidence="4" type="ORF">QBC34DRAFT_448329</name>
</gene>